<dbReference type="Proteomes" id="UP000249464">
    <property type="component" value="Unassembled WGS sequence"/>
</dbReference>
<evidence type="ECO:0000313" key="1">
    <source>
        <dbReference type="EMBL" id="SGZ14548.1"/>
    </source>
</evidence>
<sequence>MSVEELADSVYVLFCEGSPNLTELDKCRPMIVKQNRIQKMLRWLINESKNSAHSAVSFDGDCTARSTQFRPGRYRIDKSRMETVSCPT</sequence>
<protein>
    <submittedName>
        <fullName evidence="1">BQ5605_C029g10601 protein</fullName>
    </submittedName>
</protein>
<name>A0A2X0MMX5_9BASI</name>
<keyword evidence="2" id="KW-1185">Reference proteome</keyword>
<dbReference type="EMBL" id="FQNC01000081">
    <property type="protein sequence ID" value="SGZ14548.1"/>
    <property type="molecule type" value="Genomic_DNA"/>
</dbReference>
<accession>A0A2X0MMX5</accession>
<gene>
    <name evidence="1" type="primary">BQ5605_C029g10601</name>
    <name evidence="1" type="ORF">BQ5605_C029G10601</name>
</gene>
<dbReference type="AlphaFoldDB" id="A0A2X0MMX5"/>
<reference evidence="1 2" key="1">
    <citation type="submission" date="2016-11" db="EMBL/GenBank/DDBJ databases">
        <authorList>
            <person name="Jaros S."/>
            <person name="Januszkiewicz K."/>
            <person name="Wedrychowicz H."/>
        </authorList>
    </citation>
    <scope>NUCLEOTIDE SEQUENCE [LARGE SCALE GENOMIC DNA]</scope>
</reference>
<proteinExistence type="predicted"/>
<evidence type="ECO:0000313" key="2">
    <source>
        <dbReference type="Proteomes" id="UP000249464"/>
    </source>
</evidence>
<organism evidence="1 2">
    <name type="scientific">Microbotryum silenes-dioicae</name>
    <dbReference type="NCBI Taxonomy" id="796604"/>
    <lineage>
        <taxon>Eukaryota</taxon>
        <taxon>Fungi</taxon>
        <taxon>Dikarya</taxon>
        <taxon>Basidiomycota</taxon>
        <taxon>Pucciniomycotina</taxon>
        <taxon>Microbotryomycetes</taxon>
        <taxon>Microbotryales</taxon>
        <taxon>Microbotryaceae</taxon>
        <taxon>Microbotryum</taxon>
    </lineage>
</organism>